<dbReference type="GO" id="GO:0016020">
    <property type="term" value="C:membrane"/>
    <property type="evidence" value="ECO:0007669"/>
    <property type="project" value="UniProtKB-SubCell"/>
</dbReference>
<keyword evidence="6" id="KW-0677">Repeat</keyword>
<keyword evidence="11" id="KW-0472">Membrane</keyword>
<dbReference type="GO" id="GO:0046872">
    <property type="term" value="F:metal ion binding"/>
    <property type="evidence" value="ECO:0007669"/>
    <property type="project" value="UniProtKB-KW"/>
</dbReference>
<dbReference type="PANTHER" id="PTHR10774:SF149">
    <property type="entry name" value="SYNAPTOTAGMIN-5"/>
    <property type="match status" value="1"/>
</dbReference>
<dbReference type="GO" id="GO:0005783">
    <property type="term" value="C:endoplasmic reticulum"/>
    <property type="evidence" value="ECO:0007669"/>
    <property type="project" value="TreeGrafter"/>
</dbReference>
<dbReference type="InterPro" id="IPR039010">
    <property type="entry name" value="Synaptotagmin_SMP"/>
</dbReference>
<accession>A0A2P2K0E2</accession>
<dbReference type="Pfam" id="PF00168">
    <property type="entry name" value="C2"/>
    <property type="match status" value="1"/>
</dbReference>
<keyword evidence="9" id="KW-0445">Lipid transport</keyword>
<comment type="similarity">
    <text evidence="2">Belongs to the synaptotagmin family.</text>
</comment>
<evidence type="ECO:0000256" key="5">
    <source>
        <dbReference type="ARBA" id="ARBA00022723"/>
    </source>
</evidence>
<dbReference type="Pfam" id="PF17047">
    <property type="entry name" value="SMP_LBD"/>
    <property type="match status" value="1"/>
</dbReference>
<evidence type="ECO:0000256" key="4">
    <source>
        <dbReference type="ARBA" id="ARBA00022692"/>
    </source>
</evidence>
<dbReference type="Gene3D" id="2.60.40.150">
    <property type="entry name" value="C2 domain"/>
    <property type="match status" value="1"/>
</dbReference>
<reference evidence="13" key="1">
    <citation type="submission" date="2018-02" db="EMBL/GenBank/DDBJ databases">
        <title>Rhizophora mucronata_Transcriptome.</title>
        <authorList>
            <person name="Meera S.P."/>
            <person name="Sreeshan A."/>
            <person name="Augustine A."/>
        </authorList>
    </citation>
    <scope>NUCLEOTIDE SEQUENCE</scope>
    <source>
        <tissue evidence="13">Leaf</tissue>
    </source>
</reference>
<evidence type="ECO:0000256" key="2">
    <source>
        <dbReference type="ARBA" id="ARBA00006996"/>
    </source>
</evidence>
<dbReference type="GO" id="GO:0006869">
    <property type="term" value="P:lipid transport"/>
    <property type="evidence" value="ECO:0007669"/>
    <property type="project" value="UniProtKB-KW"/>
</dbReference>
<dbReference type="PROSITE" id="PS51847">
    <property type="entry name" value="SMP"/>
    <property type="match status" value="1"/>
</dbReference>
<evidence type="ECO:0000256" key="8">
    <source>
        <dbReference type="ARBA" id="ARBA00022989"/>
    </source>
</evidence>
<evidence type="ECO:0000313" key="13">
    <source>
        <dbReference type="EMBL" id="MBW99177.1"/>
    </source>
</evidence>
<dbReference type="EMBL" id="GGEC01018694">
    <property type="protein sequence ID" value="MBW99177.1"/>
    <property type="molecule type" value="Transcribed_RNA"/>
</dbReference>
<proteinExistence type="inferred from homology"/>
<dbReference type="AlphaFoldDB" id="A0A2P2K0E2"/>
<protein>
    <submittedName>
        <fullName evidence="13">Synaptotagmin-5</fullName>
    </submittedName>
</protein>
<feature type="domain" description="SMP-LTD" evidence="12">
    <location>
        <begin position="67"/>
        <end position="249"/>
    </location>
</feature>
<dbReference type="InterPro" id="IPR045050">
    <property type="entry name" value="Synaptotagmin_plant"/>
</dbReference>
<keyword evidence="5" id="KW-0479">Metal-binding</keyword>
<dbReference type="SUPFAM" id="SSF49562">
    <property type="entry name" value="C2 domain (Calcium/lipid-binding domain, CaLB)"/>
    <property type="match status" value="1"/>
</dbReference>
<dbReference type="PANTHER" id="PTHR10774">
    <property type="entry name" value="EXTENDED SYNAPTOTAGMIN-RELATED"/>
    <property type="match status" value="1"/>
</dbReference>
<evidence type="ECO:0000256" key="9">
    <source>
        <dbReference type="ARBA" id="ARBA00023055"/>
    </source>
</evidence>
<evidence type="ECO:0000256" key="3">
    <source>
        <dbReference type="ARBA" id="ARBA00022448"/>
    </source>
</evidence>
<evidence type="ECO:0000256" key="7">
    <source>
        <dbReference type="ARBA" id="ARBA00022837"/>
    </source>
</evidence>
<evidence type="ECO:0000256" key="10">
    <source>
        <dbReference type="ARBA" id="ARBA00023121"/>
    </source>
</evidence>
<evidence type="ECO:0000259" key="12">
    <source>
        <dbReference type="PROSITE" id="PS51847"/>
    </source>
</evidence>
<organism evidence="13">
    <name type="scientific">Rhizophora mucronata</name>
    <name type="common">Asiatic mangrove</name>
    <dbReference type="NCBI Taxonomy" id="61149"/>
    <lineage>
        <taxon>Eukaryota</taxon>
        <taxon>Viridiplantae</taxon>
        <taxon>Streptophyta</taxon>
        <taxon>Embryophyta</taxon>
        <taxon>Tracheophyta</taxon>
        <taxon>Spermatophyta</taxon>
        <taxon>Magnoliopsida</taxon>
        <taxon>eudicotyledons</taxon>
        <taxon>Gunneridae</taxon>
        <taxon>Pentapetalae</taxon>
        <taxon>rosids</taxon>
        <taxon>fabids</taxon>
        <taxon>Malpighiales</taxon>
        <taxon>Rhizophoraceae</taxon>
        <taxon>Rhizophora</taxon>
    </lineage>
</organism>
<name>A0A2P2K0E2_RHIMU</name>
<keyword evidence="10" id="KW-0446">Lipid-binding</keyword>
<keyword evidence="4" id="KW-0812">Transmembrane</keyword>
<evidence type="ECO:0000256" key="11">
    <source>
        <dbReference type="ARBA" id="ARBA00023136"/>
    </source>
</evidence>
<evidence type="ECO:0000256" key="1">
    <source>
        <dbReference type="ARBA" id="ARBA00004167"/>
    </source>
</evidence>
<sequence>MSFFVGLVIGVAVGLALIVGFVRSENARSKHRSELATTVAAFARMTVEDSRKILPPEYYPPWVVFSQRQKLNWLNAHLTKIWPYVSEAASELIKTSVEPILEQYRPIILSSLKFSKLTLGTVAPQFTGVSIIEDGGSGITMDLEMNWDGNPSIILDIKTRLGVSLPVQVKNIGFTGVFRLIFKPLVNDLPCFGAVSFSLKQRKKLDFTLKVVGGDISSIPGLQAAIEDTIRDAIEDSITWPVRKVIPILPGDYSDLELKPVGILEVKLVQAKNLTNKDIIGKSDPYAKVYIRPLRNRMKTSKVIVRYSDAFHMSILF</sequence>
<dbReference type="GO" id="GO:0008289">
    <property type="term" value="F:lipid binding"/>
    <property type="evidence" value="ECO:0007669"/>
    <property type="project" value="UniProtKB-KW"/>
</dbReference>
<keyword evidence="3" id="KW-0813">Transport</keyword>
<dbReference type="InterPro" id="IPR035892">
    <property type="entry name" value="C2_domain_sf"/>
</dbReference>
<dbReference type="InterPro" id="IPR000008">
    <property type="entry name" value="C2_dom"/>
</dbReference>
<dbReference type="InterPro" id="IPR031468">
    <property type="entry name" value="SMP_LBD"/>
</dbReference>
<keyword evidence="8" id="KW-1133">Transmembrane helix</keyword>
<evidence type="ECO:0000256" key="6">
    <source>
        <dbReference type="ARBA" id="ARBA00022737"/>
    </source>
</evidence>
<keyword evidence="7" id="KW-0106">Calcium</keyword>
<dbReference type="CDD" id="cd21677">
    <property type="entry name" value="SMP_SYT"/>
    <property type="match status" value="1"/>
</dbReference>
<comment type="subcellular location">
    <subcellularLocation>
        <location evidence="1">Membrane</location>
        <topology evidence="1">Single-pass membrane protein</topology>
    </subcellularLocation>
</comment>